<name>A0A1H5XLV3_9BACT</name>
<dbReference type="Pfam" id="PF12770">
    <property type="entry name" value="CHAT"/>
    <property type="match status" value="1"/>
</dbReference>
<feature type="transmembrane region" description="Helical" evidence="2">
    <location>
        <begin position="1008"/>
        <end position="1026"/>
    </location>
</feature>
<keyword evidence="2" id="KW-0472">Membrane</keyword>
<dbReference type="PANTHER" id="PTHR10098">
    <property type="entry name" value="RAPSYN-RELATED"/>
    <property type="match status" value="1"/>
</dbReference>
<evidence type="ECO:0000313" key="5">
    <source>
        <dbReference type="Proteomes" id="UP000236736"/>
    </source>
</evidence>
<dbReference type="RefSeq" id="WP_160111246.1">
    <property type="nucleotide sequence ID" value="NZ_FNVR01000014.1"/>
</dbReference>
<dbReference type="SMART" id="SM00028">
    <property type="entry name" value="TPR"/>
    <property type="match status" value="7"/>
</dbReference>
<dbReference type="Pfam" id="PF13374">
    <property type="entry name" value="TPR_10"/>
    <property type="match status" value="1"/>
</dbReference>
<evidence type="ECO:0000259" key="3">
    <source>
        <dbReference type="Pfam" id="PF12770"/>
    </source>
</evidence>
<dbReference type="STRING" id="1120964.GCA_001313265_03187"/>
<dbReference type="InterPro" id="IPR011990">
    <property type="entry name" value="TPR-like_helical_dom_sf"/>
</dbReference>
<dbReference type="SUPFAM" id="SSF48452">
    <property type="entry name" value="TPR-like"/>
    <property type="match status" value="2"/>
</dbReference>
<accession>A0A1H5XLV3</accession>
<keyword evidence="1" id="KW-0802">TPR repeat</keyword>
<protein>
    <submittedName>
        <fullName evidence="4">CHAT domain-containing protein</fullName>
    </submittedName>
</protein>
<feature type="domain" description="CHAT" evidence="3">
    <location>
        <begin position="700"/>
        <end position="996"/>
    </location>
</feature>
<dbReference type="InterPro" id="IPR024983">
    <property type="entry name" value="CHAT_dom"/>
</dbReference>
<dbReference type="EMBL" id="FNVR01000014">
    <property type="protein sequence ID" value="SEG12226.1"/>
    <property type="molecule type" value="Genomic_DNA"/>
</dbReference>
<evidence type="ECO:0000313" key="4">
    <source>
        <dbReference type="EMBL" id="SEG12226.1"/>
    </source>
</evidence>
<dbReference type="PROSITE" id="PS50005">
    <property type="entry name" value="TPR"/>
    <property type="match status" value="1"/>
</dbReference>
<dbReference type="Gene3D" id="1.25.40.10">
    <property type="entry name" value="Tetratricopeptide repeat domain"/>
    <property type="match status" value="3"/>
</dbReference>
<dbReference type="Proteomes" id="UP000236736">
    <property type="component" value="Unassembled WGS sequence"/>
</dbReference>
<keyword evidence="5" id="KW-1185">Reference proteome</keyword>
<feature type="repeat" description="TPR" evidence="1">
    <location>
        <begin position="231"/>
        <end position="264"/>
    </location>
</feature>
<dbReference type="Pfam" id="PF13424">
    <property type="entry name" value="TPR_12"/>
    <property type="match status" value="2"/>
</dbReference>
<proteinExistence type="predicted"/>
<dbReference type="OrthoDB" id="9771112at2"/>
<gene>
    <name evidence="4" type="ORF">SAMN03080598_02546</name>
</gene>
<sequence>MIYSSLAIQDFTQKNQQDSVVIAYVHQTDIFWETEGDHQAIKIANTAIIESQKLPQKNLARVAANNKKGQLLVHMAKTEEAKLSFQEAESSIPPNDSINGTVASLYNNISWMFLNLNLFKEALDYAVRSLEIQLELYGPDARQLMGVYQSLGLIANGAGWFEEAEKYSLKLYNIATANLPPSHPTMGLVHNQLVIIYESMSRYTKALFHLKAMIEVTQKAYEESGNPHFLAIAYNNTGFLYHSLGENSLAEAYFEKALRLHQVNYGDQELGIVQPLAHLAEAKRSLEKFEEADSLFTKAYLLQTKFDNENIKGLADLESQIGELHEDRQNFSKAEKWYVQALNRYQKIGVTGTTMVDETKTSLGKTYAKQGRTDEALKLHEEVLDSYRKKYQKGSLYIAGKWNRISETYRIAEDWEKALAYSDSTFLELLQLPTLPNSNWTEDLPISTSIAEFLSNRITILERGFNPVPQKEILETIVDLVRNYEGYLERSIPALRSQSSVVELAKKQKKLYQAGMNSAWLLAEQYGKIEYLETAFEFAEMGKGLLLRLASNNLMVDEYAIDENDQHAKDRNWRGKIGGLNALYLNTGGTNDTLLNELTQAIESYREFQDSLLQLSDPQWKERFNLKPFSISEIRKQLLHKDKTLIEYAVTEDYIYTFLISSADFKVFRQDRKPVSGQVAVLQNLANLDVSEFLSASFPLYQKLIEPLEPFIKGNQLIIIPDGELFGINLEILNTDNQPNEFSSLNYLIRKFEISYLLSASSAIQQRRTHYRTTKSGLFFAPGFTPGMKETYQARLLTKPEEDPIHTQLIRQPFSLKAAKEAVRMFDGEIFLEEQAQENRFVNEASVYRILHLGTHAEVNNQSPLQSRLFLAKPSLQDSVQDDGILHAFEIYNMRLEAELAVLSACNTGSGKFQEGEGIISLAHSFLYAGSASVVMSMWAIDEKASAEILTSFYSNLSKGMAKNTSLREAKLQFLDGAPDELAHPYFWGGLGLIGDPAPISGQSDNRILLLLGLFVFGVLIFFLRFRFFKKTKYS</sequence>
<keyword evidence="2" id="KW-0812">Transmembrane</keyword>
<keyword evidence="2" id="KW-1133">Transmembrane helix</keyword>
<reference evidence="5" key="1">
    <citation type="submission" date="2016-10" db="EMBL/GenBank/DDBJ databases">
        <authorList>
            <person name="Varghese N."/>
            <person name="Submissions S."/>
        </authorList>
    </citation>
    <scope>NUCLEOTIDE SEQUENCE [LARGE SCALE GENOMIC DNA]</scope>
    <source>
        <strain evidence="5">DSM 17298</strain>
    </source>
</reference>
<dbReference type="InterPro" id="IPR019734">
    <property type="entry name" value="TPR_rpt"/>
</dbReference>
<dbReference type="AlphaFoldDB" id="A0A1H5XLV3"/>
<evidence type="ECO:0000256" key="1">
    <source>
        <dbReference type="PROSITE-ProRule" id="PRU00339"/>
    </source>
</evidence>
<organism evidence="4 5">
    <name type="scientific">Algoriphagus boritolerans DSM 17298 = JCM 18970</name>
    <dbReference type="NCBI Taxonomy" id="1120964"/>
    <lineage>
        <taxon>Bacteria</taxon>
        <taxon>Pseudomonadati</taxon>
        <taxon>Bacteroidota</taxon>
        <taxon>Cytophagia</taxon>
        <taxon>Cytophagales</taxon>
        <taxon>Cyclobacteriaceae</taxon>
        <taxon>Algoriphagus</taxon>
    </lineage>
</organism>
<evidence type="ECO:0000256" key="2">
    <source>
        <dbReference type="SAM" id="Phobius"/>
    </source>
</evidence>